<evidence type="ECO:0000256" key="2">
    <source>
        <dbReference type="ARBA" id="ARBA00022649"/>
    </source>
</evidence>
<dbReference type="GO" id="GO:0004540">
    <property type="term" value="F:RNA nuclease activity"/>
    <property type="evidence" value="ECO:0007669"/>
    <property type="project" value="InterPro"/>
</dbReference>
<gene>
    <name evidence="7" type="ORF">IAC47_05330</name>
</gene>
<dbReference type="GO" id="GO:0110001">
    <property type="term" value="C:toxin-antitoxin complex"/>
    <property type="evidence" value="ECO:0007669"/>
    <property type="project" value="InterPro"/>
</dbReference>
<keyword evidence="4" id="KW-0547">Nucleotide-binding</keyword>
<dbReference type="PANTHER" id="PTHR34139">
    <property type="entry name" value="UPF0331 PROTEIN MJ0127"/>
    <property type="match status" value="1"/>
</dbReference>
<proteinExistence type="inferred from homology"/>
<organism evidence="7 8">
    <name type="scientific">Candidatus Onthomorpha intestinigallinarum</name>
    <dbReference type="NCBI Taxonomy" id="2840880"/>
    <lineage>
        <taxon>Bacteria</taxon>
        <taxon>Pseudomonadati</taxon>
        <taxon>Bacteroidota</taxon>
        <taxon>Bacteroidia</taxon>
        <taxon>Bacteroidales</taxon>
        <taxon>Candidatus Onthomorpha</taxon>
    </lineage>
</organism>
<dbReference type="InterPro" id="IPR008201">
    <property type="entry name" value="HepT-like"/>
</dbReference>
<reference evidence="7" key="1">
    <citation type="journal article" date="2021" name="PeerJ">
        <title>Extensive microbial diversity within the chicken gut microbiome revealed by metagenomics and culture.</title>
        <authorList>
            <person name="Gilroy R."/>
            <person name="Ravi A."/>
            <person name="Getino M."/>
            <person name="Pursley I."/>
            <person name="Horton D.L."/>
            <person name="Alikhan N.F."/>
            <person name="Baker D."/>
            <person name="Gharbi K."/>
            <person name="Hall N."/>
            <person name="Watson M."/>
            <person name="Adriaenssens E.M."/>
            <person name="Foster-Nyarko E."/>
            <person name="Jarju S."/>
            <person name="Secka A."/>
            <person name="Antonio M."/>
            <person name="Oren A."/>
            <person name="Chaudhuri R.R."/>
            <person name="La Ragione R."/>
            <person name="Hildebrand F."/>
            <person name="Pallen M.J."/>
        </authorList>
    </citation>
    <scope>NUCLEOTIDE SEQUENCE</scope>
    <source>
        <strain evidence="7">Gambia16-930</strain>
    </source>
</reference>
<dbReference type="InterPro" id="IPR051813">
    <property type="entry name" value="HepT_RNase_toxin"/>
</dbReference>
<reference evidence="7" key="2">
    <citation type="submission" date="2021-04" db="EMBL/GenBank/DDBJ databases">
        <authorList>
            <person name="Gilroy R."/>
        </authorList>
    </citation>
    <scope>NUCLEOTIDE SEQUENCE</scope>
    <source>
        <strain evidence="7">Gambia16-930</strain>
    </source>
</reference>
<evidence type="ECO:0000256" key="5">
    <source>
        <dbReference type="ARBA" id="ARBA00022801"/>
    </source>
</evidence>
<keyword evidence="2" id="KW-1277">Toxin-antitoxin system</keyword>
<dbReference type="Proteomes" id="UP000824267">
    <property type="component" value="Unassembled WGS sequence"/>
</dbReference>
<keyword evidence="1" id="KW-0597">Phosphoprotein</keyword>
<evidence type="ECO:0000256" key="6">
    <source>
        <dbReference type="ARBA" id="ARBA00024207"/>
    </source>
</evidence>
<keyword evidence="3" id="KW-0540">Nuclease</keyword>
<evidence type="ECO:0000256" key="1">
    <source>
        <dbReference type="ARBA" id="ARBA00022553"/>
    </source>
</evidence>
<comment type="similarity">
    <text evidence="6">Belongs to the HepT RNase toxin family.</text>
</comment>
<dbReference type="Gene3D" id="1.20.120.580">
    <property type="entry name" value="bsu32300-like"/>
    <property type="match status" value="1"/>
</dbReference>
<dbReference type="GO" id="GO:0000166">
    <property type="term" value="F:nucleotide binding"/>
    <property type="evidence" value="ECO:0007669"/>
    <property type="project" value="UniProtKB-KW"/>
</dbReference>
<evidence type="ECO:0000256" key="4">
    <source>
        <dbReference type="ARBA" id="ARBA00022741"/>
    </source>
</evidence>
<evidence type="ECO:0000313" key="7">
    <source>
        <dbReference type="EMBL" id="HIW87678.1"/>
    </source>
</evidence>
<protein>
    <submittedName>
        <fullName evidence="7">DUF86 domain-containing protein</fullName>
    </submittedName>
</protein>
<dbReference type="SUPFAM" id="SSF81593">
    <property type="entry name" value="Nucleotidyltransferase substrate binding subunit/domain"/>
    <property type="match status" value="1"/>
</dbReference>
<accession>A0A9D1RGI1</accession>
<dbReference type="PANTHER" id="PTHR34139:SF1">
    <property type="entry name" value="RNASE MJ1380-RELATED"/>
    <property type="match status" value="1"/>
</dbReference>
<evidence type="ECO:0000256" key="3">
    <source>
        <dbReference type="ARBA" id="ARBA00022722"/>
    </source>
</evidence>
<dbReference type="GO" id="GO:0016787">
    <property type="term" value="F:hydrolase activity"/>
    <property type="evidence" value="ECO:0007669"/>
    <property type="project" value="UniProtKB-KW"/>
</dbReference>
<dbReference type="InterPro" id="IPR037038">
    <property type="entry name" value="HepT-like_sf"/>
</dbReference>
<sequence length="138" mass="15966">MQCMSKDIMLDMLDYIRHQAEFIIETTEDVKELNDFLCSQSGMVLYNSTCMCLQTIGETVRKIDELTDRKFLDKCYPEVPWRSIIGMRNIISHEYAATDPEKVFNTIKLDIPALLQKVDMIIEDVSAGKHNDKLENNV</sequence>
<dbReference type="EMBL" id="DXGG01000168">
    <property type="protein sequence ID" value="HIW87678.1"/>
    <property type="molecule type" value="Genomic_DNA"/>
</dbReference>
<evidence type="ECO:0000313" key="8">
    <source>
        <dbReference type="Proteomes" id="UP000824267"/>
    </source>
</evidence>
<dbReference type="AlphaFoldDB" id="A0A9D1RGI1"/>
<dbReference type="Pfam" id="PF01934">
    <property type="entry name" value="HepT-like"/>
    <property type="match status" value="1"/>
</dbReference>
<keyword evidence="5" id="KW-0378">Hydrolase</keyword>
<name>A0A9D1RGI1_9BACT</name>
<comment type="caution">
    <text evidence="7">The sequence shown here is derived from an EMBL/GenBank/DDBJ whole genome shotgun (WGS) entry which is preliminary data.</text>
</comment>